<dbReference type="AlphaFoldDB" id="A0A3R7QLL1"/>
<feature type="compositionally biased region" description="Basic and acidic residues" evidence="1">
    <location>
        <begin position="671"/>
        <end position="731"/>
    </location>
</feature>
<keyword evidence="2" id="KW-0472">Membrane</keyword>
<dbReference type="OrthoDB" id="6363884at2759"/>
<feature type="transmembrane region" description="Helical" evidence="2">
    <location>
        <begin position="55"/>
        <end position="85"/>
    </location>
</feature>
<feature type="region of interest" description="Disordered" evidence="1">
    <location>
        <begin position="505"/>
        <end position="759"/>
    </location>
</feature>
<name>A0A3R7QLL1_PENVA</name>
<evidence type="ECO:0000313" key="3">
    <source>
        <dbReference type="EMBL" id="ROT82791.1"/>
    </source>
</evidence>
<keyword evidence="4" id="KW-1185">Reference proteome</keyword>
<feature type="compositionally biased region" description="Basic and acidic residues" evidence="1">
    <location>
        <begin position="505"/>
        <end position="523"/>
    </location>
</feature>
<feature type="compositionally biased region" description="Basic and acidic residues" evidence="1">
    <location>
        <begin position="276"/>
        <end position="288"/>
    </location>
</feature>
<keyword evidence="2" id="KW-0812">Transmembrane</keyword>
<dbReference type="EMBL" id="QCYY01000775">
    <property type="protein sequence ID" value="ROT82791.1"/>
    <property type="molecule type" value="Genomic_DNA"/>
</dbReference>
<reference evidence="3 4" key="2">
    <citation type="submission" date="2019-01" db="EMBL/GenBank/DDBJ databases">
        <title>The decoding of complex shrimp genome reveals the adaptation for benthos swimmer, frequently molting mechanism and breeding impact on genome.</title>
        <authorList>
            <person name="Sun Y."/>
            <person name="Gao Y."/>
            <person name="Yu Y."/>
        </authorList>
    </citation>
    <scope>NUCLEOTIDE SEQUENCE [LARGE SCALE GENOMIC DNA]</scope>
    <source>
        <tissue evidence="3">Muscle</tissue>
    </source>
</reference>
<gene>
    <name evidence="3" type="ORF">C7M84_024035</name>
</gene>
<feature type="compositionally biased region" description="Basic and acidic residues" evidence="1">
    <location>
        <begin position="607"/>
        <end position="643"/>
    </location>
</feature>
<evidence type="ECO:0000313" key="4">
    <source>
        <dbReference type="Proteomes" id="UP000283509"/>
    </source>
</evidence>
<feature type="region of interest" description="Disordered" evidence="1">
    <location>
        <begin position="393"/>
        <end position="412"/>
    </location>
</feature>
<sequence length="794" mass="90309">MSALTSVVTALVRYEVNTVVDVEKISKQLLNTTRPLVNDPRPVEYEELTSERNSYLAGVVVLCVFMAIIIILLLLCCFCPGCPLYKDRKKMKMVGDENAERVSYIRVDDRGGYRDGQPEERMWWEYLPNCCLDIAANCGFNRPPKRVSSNNGGRLAWSGDERQRYWQFGERGEGSMLEDRMMPRRGPRDLVLLEDLDEARLQQQGRMVRVDSRTSHRSQEPRRVFVLRDQRGNPRITESLREGEHYVMEDVDDTPRNMRMEDPRGMRYEDARGMRMDDPRGMRIEDQRGPLPQHGVDDDVTYARQGNAEVLRLHASPRGAVPLDDGATGRHSRPTYRRAGVEPEGIVLTQEEMQRRALMHEDAGGGPMSARLVEGQSVGVTPRSEDLLLYEGSRGYDHGSRRHHMESPPHTDVQIQTEDLANGRQEQSVPRLRIKTPIEEETNSLLEAEGIRSSRREKYQRERRRSQGNIEPQVHEDNASRKSLKVAQPANSLYHHTKASILRFESNKAKMDDEKDGKKEATTSRRNSISGTDGRRSSSVDSKGTESRRSYSHSNLDGRRSNSQAALDGRRSNSQANLEIPRGGMNDSRASVERRGSLPGLETTTGLEREAAQRSHGRRDSLGGQDRPDEAMHADGKSTHSSDYEEESGEEKDYKSTRRRQRKASQSRYMEWYDRGRDSKARDPKDSRARDSKEPRESRNRSVDRSYRDSDSKAELTEGHSRASTELRGGADSKSLSRIPRPQGASSSNLPDDLKVQEGEEELRYMMDREINLGVTYDDMQTDTLRPNSAAAEP</sequence>
<dbReference type="Proteomes" id="UP000283509">
    <property type="component" value="Unassembled WGS sequence"/>
</dbReference>
<feature type="region of interest" description="Disordered" evidence="1">
    <location>
        <begin position="276"/>
        <end position="296"/>
    </location>
</feature>
<feature type="compositionally biased region" description="Basic and acidic residues" evidence="1">
    <location>
        <begin position="533"/>
        <end position="549"/>
    </location>
</feature>
<comment type="caution">
    <text evidence="3">The sequence shown here is derived from an EMBL/GenBank/DDBJ whole genome shotgun (WGS) entry which is preliminary data.</text>
</comment>
<evidence type="ECO:0000256" key="2">
    <source>
        <dbReference type="SAM" id="Phobius"/>
    </source>
</evidence>
<proteinExistence type="predicted"/>
<reference evidence="3 4" key="1">
    <citation type="submission" date="2018-04" db="EMBL/GenBank/DDBJ databases">
        <authorList>
            <person name="Zhang X."/>
            <person name="Yuan J."/>
            <person name="Li F."/>
            <person name="Xiang J."/>
        </authorList>
    </citation>
    <scope>NUCLEOTIDE SEQUENCE [LARGE SCALE GENOMIC DNA]</scope>
    <source>
        <tissue evidence="3">Muscle</tissue>
    </source>
</reference>
<accession>A0A3R7QLL1</accession>
<feature type="compositionally biased region" description="Basic and acidic residues" evidence="1">
    <location>
        <begin position="394"/>
        <end position="409"/>
    </location>
</feature>
<feature type="region of interest" description="Disordered" evidence="1">
    <location>
        <begin position="445"/>
        <end position="483"/>
    </location>
</feature>
<organism evidence="3 4">
    <name type="scientific">Penaeus vannamei</name>
    <name type="common">Whiteleg shrimp</name>
    <name type="synonym">Litopenaeus vannamei</name>
    <dbReference type="NCBI Taxonomy" id="6689"/>
    <lineage>
        <taxon>Eukaryota</taxon>
        <taxon>Metazoa</taxon>
        <taxon>Ecdysozoa</taxon>
        <taxon>Arthropoda</taxon>
        <taxon>Crustacea</taxon>
        <taxon>Multicrustacea</taxon>
        <taxon>Malacostraca</taxon>
        <taxon>Eumalacostraca</taxon>
        <taxon>Eucarida</taxon>
        <taxon>Decapoda</taxon>
        <taxon>Dendrobranchiata</taxon>
        <taxon>Penaeoidea</taxon>
        <taxon>Penaeidae</taxon>
        <taxon>Penaeus</taxon>
    </lineage>
</organism>
<protein>
    <submittedName>
        <fullName evidence="3">Uncharacterized protein</fullName>
    </submittedName>
</protein>
<evidence type="ECO:0000256" key="1">
    <source>
        <dbReference type="SAM" id="MobiDB-lite"/>
    </source>
</evidence>
<keyword evidence="2" id="KW-1133">Transmembrane helix</keyword>
<feature type="compositionally biased region" description="Basic and acidic residues" evidence="1">
    <location>
        <begin position="449"/>
        <end position="460"/>
    </location>
</feature>